<dbReference type="AlphaFoldDB" id="A0A932EP98"/>
<reference evidence="3" key="1">
    <citation type="submission" date="2020-07" db="EMBL/GenBank/DDBJ databases">
        <title>Huge and variable diversity of episymbiotic CPR bacteria and DPANN archaea in groundwater ecosystems.</title>
        <authorList>
            <person name="He C.Y."/>
            <person name="Keren R."/>
            <person name="Whittaker M."/>
            <person name="Farag I.F."/>
            <person name="Doudna J."/>
            <person name="Cate J.H.D."/>
            <person name="Banfield J.F."/>
        </authorList>
    </citation>
    <scope>NUCLEOTIDE SEQUENCE</scope>
    <source>
        <strain evidence="3">NC_groundwater_580_Pr5_B-0.1um_64_19</strain>
    </source>
</reference>
<evidence type="ECO:0000313" key="3">
    <source>
        <dbReference type="EMBL" id="MBI2678585.1"/>
    </source>
</evidence>
<feature type="chain" id="PRO_5037541863" evidence="1">
    <location>
        <begin position="28"/>
        <end position="266"/>
    </location>
</feature>
<dbReference type="EMBL" id="JACPNR010000009">
    <property type="protein sequence ID" value="MBI2678585.1"/>
    <property type="molecule type" value="Genomic_DNA"/>
</dbReference>
<evidence type="ECO:0000313" key="4">
    <source>
        <dbReference type="Proteomes" id="UP000779809"/>
    </source>
</evidence>
<gene>
    <name evidence="3" type="ORF">HYX28_07365</name>
</gene>
<sequence length="266" mass="29257">MMKRQGAIAVSAVLCVVFLASLVAAQANDEDGSRRLAQLVNAERRKAGLGELAWEDRLAEAALRHVRMMAEQGELSHQFPGEATLRERVTVTGLRFNDVGENVAYDHGVEPAHASFMASRGHRENILNARFQAIGIAMVRRGGRLYVVEDFARPMQELSDEQVGDTVFATFNRERTARKMFPLARGRDLHQDACRMAKSDRVSTEGARLPGATTLVAFTTFQPEELPASAKARVDGGFSRVAIGACFARTPSYPSGTNWVLMAFYP</sequence>
<keyword evidence="1" id="KW-0732">Signal</keyword>
<organism evidence="3 4">
    <name type="scientific">Candidatus Korobacter versatilis</name>
    <dbReference type="NCBI Taxonomy" id="658062"/>
    <lineage>
        <taxon>Bacteria</taxon>
        <taxon>Pseudomonadati</taxon>
        <taxon>Acidobacteriota</taxon>
        <taxon>Terriglobia</taxon>
        <taxon>Terriglobales</taxon>
        <taxon>Candidatus Korobacteraceae</taxon>
        <taxon>Candidatus Korobacter</taxon>
    </lineage>
</organism>
<dbReference type="PANTHER" id="PTHR31157:SF1">
    <property type="entry name" value="SCP DOMAIN-CONTAINING PROTEIN"/>
    <property type="match status" value="1"/>
</dbReference>
<feature type="signal peptide" evidence="1">
    <location>
        <begin position="1"/>
        <end position="27"/>
    </location>
</feature>
<evidence type="ECO:0000259" key="2">
    <source>
        <dbReference type="Pfam" id="PF00188"/>
    </source>
</evidence>
<dbReference type="InterPro" id="IPR014044">
    <property type="entry name" value="CAP_dom"/>
</dbReference>
<dbReference type="Gene3D" id="3.40.33.10">
    <property type="entry name" value="CAP"/>
    <property type="match status" value="1"/>
</dbReference>
<dbReference type="InterPro" id="IPR035940">
    <property type="entry name" value="CAP_sf"/>
</dbReference>
<dbReference type="PANTHER" id="PTHR31157">
    <property type="entry name" value="SCP DOMAIN-CONTAINING PROTEIN"/>
    <property type="match status" value="1"/>
</dbReference>
<dbReference type="CDD" id="cd05379">
    <property type="entry name" value="CAP_bacterial"/>
    <property type="match status" value="1"/>
</dbReference>
<feature type="domain" description="SCP" evidence="2">
    <location>
        <begin position="39"/>
        <end position="149"/>
    </location>
</feature>
<dbReference type="Proteomes" id="UP000779809">
    <property type="component" value="Unassembled WGS sequence"/>
</dbReference>
<dbReference type="Pfam" id="PF00188">
    <property type="entry name" value="CAP"/>
    <property type="match status" value="1"/>
</dbReference>
<proteinExistence type="predicted"/>
<protein>
    <submittedName>
        <fullName evidence="3">CAP domain-containing protein</fullName>
    </submittedName>
</protein>
<dbReference type="SUPFAM" id="SSF55797">
    <property type="entry name" value="PR-1-like"/>
    <property type="match status" value="1"/>
</dbReference>
<comment type="caution">
    <text evidence="3">The sequence shown here is derived from an EMBL/GenBank/DDBJ whole genome shotgun (WGS) entry which is preliminary data.</text>
</comment>
<evidence type="ECO:0000256" key="1">
    <source>
        <dbReference type="SAM" id="SignalP"/>
    </source>
</evidence>
<accession>A0A932EP98</accession>
<name>A0A932EP98_9BACT</name>